<gene>
    <name evidence="2" type="ORF">NCTC11155_01366</name>
</gene>
<sequence>MSFLNNVVYKCASFSYRNIVIWGDKAKTLFRDYSFRIALKNGEYEGYPIVPIEQVASKIGVFKPETEERVHTLKIFDFIQSGEFIVKYPEIAVWKIDNATLFYSSDFILTNNQLIWHKFYAYNFTKNYPCDKFLIRRENNILYIRKPYRIINVDVAFTLIGVHSHVWSHALSEYFTKLSQLQLVLDDAKCRVAILVPNYKDDQLKEVIYKEINKYTNVEIIIVNENEAVRTPIAYYVERPCKFTDHEDYVEIGDSVQPKIVSDIIKQNLVNPYLSSLSGLETTPKYKLYLSRKNGKYRNLTNNDEVEQYFKDRGYFIFEPHTVSLEEKIRIFNNAEVIVGPFSSAFSNMIFSKFGTKVLMFTNYNRAFESWLCMHEQYFGMDMLLVTGQDTNTGNLAHCSYYIPLEKIERACKHHGIPV</sequence>
<feature type="domain" description="Glycosyltransferase 61 catalytic" evidence="1">
    <location>
        <begin position="267"/>
        <end position="359"/>
    </location>
</feature>
<dbReference type="GeneID" id="93071277"/>
<evidence type="ECO:0000313" key="2">
    <source>
        <dbReference type="EMBL" id="SUV29383.1"/>
    </source>
</evidence>
<dbReference type="OrthoDB" id="1156086at2"/>
<dbReference type="GO" id="GO:0016757">
    <property type="term" value="F:glycosyltransferase activity"/>
    <property type="evidence" value="ECO:0007669"/>
    <property type="project" value="InterPro"/>
</dbReference>
<accession>A0A380YLI9</accession>
<dbReference type="Proteomes" id="UP000254424">
    <property type="component" value="Unassembled WGS sequence"/>
</dbReference>
<dbReference type="InterPro" id="IPR049625">
    <property type="entry name" value="Glyco_transf_61_cat"/>
</dbReference>
<organism evidence="2 3">
    <name type="scientific">Bacteroides eggerthii</name>
    <dbReference type="NCBI Taxonomy" id="28111"/>
    <lineage>
        <taxon>Bacteria</taxon>
        <taxon>Pseudomonadati</taxon>
        <taxon>Bacteroidota</taxon>
        <taxon>Bacteroidia</taxon>
        <taxon>Bacteroidales</taxon>
        <taxon>Bacteroidaceae</taxon>
        <taxon>Bacteroides</taxon>
    </lineage>
</organism>
<name>A0A380YLI9_9BACE</name>
<protein>
    <submittedName>
        <fullName evidence="2">Capsular polysaccharide biosynthesis protein</fullName>
    </submittedName>
</protein>
<reference evidence="2 3" key="1">
    <citation type="submission" date="2018-06" db="EMBL/GenBank/DDBJ databases">
        <authorList>
            <consortium name="Pathogen Informatics"/>
            <person name="Doyle S."/>
        </authorList>
    </citation>
    <scope>NUCLEOTIDE SEQUENCE [LARGE SCALE GENOMIC DNA]</scope>
    <source>
        <strain evidence="2 3">NCTC11155</strain>
    </source>
</reference>
<dbReference type="RefSeq" id="WP_004290792.1">
    <property type="nucleotide sequence ID" value="NZ_CABKNQ010000018.1"/>
</dbReference>
<dbReference type="Pfam" id="PF04577">
    <property type="entry name" value="Glyco_transf_61"/>
    <property type="match status" value="1"/>
</dbReference>
<dbReference type="EMBL" id="UFSX01000001">
    <property type="protein sequence ID" value="SUV29383.1"/>
    <property type="molecule type" value="Genomic_DNA"/>
</dbReference>
<evidence type="ECO:0000259" key="1">
    <source>
        <dbReference type="Pfam" id="PF04577"/>
    </source>
</evidence>
<dbReference type="STRING" id="483216.BACEGG_02471"/>
<proteinExistence type="predicted"/>
<evidence type="ECO:0000313" key="3">
    <source>
        <dbReference type="Proteomes" id="UP000254424"/>
    </source>
</evidence>
<dbReference type="AlphaFoldDB" id="A0A380YLI9"/>